<dbReference type="PANTHER" id="PTHR32035">
    <property type="entry name" value="AURORA KINASE A-INTERACTING PROTEIN"/>
    <property type="match status" value="1"/>
</dbReference>
<evidence type="ECO:0000256" key="5">
    <source>
        <dbReference type="SAM" id="MobiDB-lite"/>
    </source>
</evidence>
<dbReference type="EMBL" id="MU001974">
    <property type="protein sequence ID" value="KAF2792351.1"/>
    <property type="molecule type" value="Genomic_DNA"/>
</dbReference>
<evidence type="ECO:0000256" key="4">
    <source>
        <dbReference type="ARBA" id="ARBA00035682"/>
    </source>
</evidence>
<keyword evidence="2" id="KW-0496">Mitochondrion</keyword>
<reference evidence="7" key="1">
    <citation type="journal article" date="2020" name="Stud. Mycol.">
        <title>101 Dothideomycetes genomes: a test case for predicting lifestyles and emergence of pathogens.</title>
        <authorList>
            <person name="Haridas S."/>
            <person name="Albert R."/>
            <person name="Binder M."/>
            <person name="Bloem J."/>
            <person name="Labutti K."/>
            <person name="Salamov A."/>
            <person name="Andreopoulos B."/>
            <person name="Baker S."/>
            <person name="Barry K."/>
            <person name="Bills G."/>
            <person name="Bluhm B."/>
            <person name="Cannon C."/>
            <person name="Castanera R."/>
            <person name="Culley D."/>
            <person name="Daum C."/>
            <person name="Ezra D."/>
            <person name="Gonzalez J."/>
            <person name="Henrissat B."/>
            <person name="Kuo A."/>
            <person name="Liang C."/>
            <person name="Lipzen A."/>
            <person name="Lutzoni F."/>
            <person name="Magnuson J."/>
            <person name="Mondo S."/>
            <person name="Nolan M."/>
            <person name="Ohm R."/>
            <person name="Pangilinan J."/>
            <person name="Park H.-J."/>
            <person name="Ramirez L."/>
            <person name="Alfaro M."/>
            <person name="Sun H."/>
            <person name="Tritt A."/>
            <person name="Yoshinaga Y."/>
            <person name="Zwiers L.-H."/>
            <person name="Turgeon B."/>
            <person name="Goodwin S."/>
            <person name="Spatafora J."/>
            <person name="Crous P."/>
            <person name="Grigoriev I."/>
        </authorList>
    </citation>
    <scope>NUCLEOTIDE SEQUENCE</scope>
    <source>
        <strain evidence="7">CBS 109.77</strain>
    </source>
</reference>
<organism evidence="7 8">
    <name type="scientific">Melanomma pulvis-pyrius CBS 109.77</name>
    <dbReference type="NCBI Taxonomy" id="1314802"/>
    <lineage>
        <taxon>Eukaryota</taxon>
        <taxon>Fungi</taxon>
        <taxon>Dikarya</taxon>
        <taxon>Ascomycota</taxon>
        <taxon>Pezizomycotina</taxon>
        <taxon>Dothideomycetes</taxon>
        <taxon>Pleosporomycetidae</taxon>
        <taxon>Pleosporales</taxon>
        <taxon>Melanommataceae</taxon>
        <taxon>Melanomma</taxon>
    </lineage>
</organism>
<dbReference type="PANTHER" id="PTHR32035:SF3">
    <property type="entry name" value="SMALL RIBOSOMAL SUBUNIT PROTEIN MS38"/>
    <property type="match status" value="1"/>
</dbReference>
<feature type="compositionally biased region" description="Low complexity" evidence="5">
    <location>
        <begin position="62"/>
        <end position="74"/>
    </location>
</feature>
<comment type="subcellular location">
    <subcellularLocation>
        <location evidence="1">Mitochondrion</location>
    </subcellularLocation>
</comment>
<feature type="compositionally biased region" description="Basic residues" evidence="5">
    <location>
        <begin position="77"/>
        <end position="90"/>
    </location>
</feature>
<dbReference type="SMART" id="SM01155">
    <property type="entry name" value="DUF1713"/>
    <property type="match status" value="1"/>
</dbReference>
<evidence type="ECO:0000256" key="1">
    <source>
        <dbReference type="ARBA" id="ARBA00004173"/>
    </source>
</evidence>
<dbReference type="InterPro" id="IPR013177">
    <property type="entry name" value="Ribosomal_mS38_C"/>
</dbReference>
<accession>A0A6A6X7W2</accession>
<evidence type="ECO:0000259" key="6">
    <source>
        <dbReference type="SMART" id="SM01155"/>
    </source>
</evidence>
<keyword evidence="8" id="KW-1185">Reference proteome</keyword>
<gene>
    <name evidence="7" type="ORF">K505DRAFT_246898</name>
</gene>
<evidence type="ECO:0000313" key="7">
    <source>
        <dbReference type="EMBL" id="KAF2792351.1"/>
    </source>
</evidence>
<feature type="region of interest" description="Disordered" evidence="5">
    <location>
        <begin position="31"/>
        <end position="105"/>
    </location>
</feature>
<feature type="domain" description="Ribosomal protein mS38 C-terminal" evidence="6">
    <location>
        <begin position="320"/>
        <end position="353"/>
    </location>
</feature>
<dbReference type="Proteomes" id="UP000799757">
    <property type="component" value="Unassembled WGS sequence"/>
</dbReference>
<dbReference type="GO" id="GO:0005739">
    <property type="term" value="C:mitochondrion"/>
    <property type="evidence" value="ECO:0007669"/>
    <property type="project" value="UniProtKB-SubCell"/>
</dbReference>
<evidence type="ECO:0000313" key="8">
    <source>
        <dbReference type="Proteomes" id="UP000799757"/>
    </source>
</evidence>
<dbReference type="AlphaFoldDB" id="A0A6A6X7W2"/>
<comment type="similarity">
    <text evidence="3">Belongs to the mitochondrion-specific ribosomal protein mS38 family.</text>
</comment>
<sequence>MFSPALGRVVRSTNSIATPVCSLGRPATLSAVQQTLSRPPHQRRLSSSKASIPPDGSNANGSSSAQQTTDTSATKAPARKLTGRAGKKRAAPPALNVPHVPPTDYLQKPEVKISSFFSLHRPISVNTPIPPVSTAASFDSIFQSRAPTNRKVMMDNISTLSGGIESLEAALRVHEHKQDPEEVLQSDTDTQHLDGPPQISVDQLMSRFVPFRPPPVPMPLNQTIEIEAISSQQQESAILAAAVKQRAWSTAVVVTESTDSTGKRTYSATTAPMIEISVPAAETSQDLDEIEIRQPFLERMRQRQNTNTRYRETQVRPDMLAISVKRQRKLKMKKHKYKKLMKRTRLLRRKLDRA</sequence>
<evidence type="ECO:0000256" key="3">
    <source>
        <dbReference type="ARBA" id="ARBA00035647"/>
    </source>
</evidence>
<protein>
    <recommendedName>
        <fullName evidence="4">Small ribosomal subunit protein mS38</fullName>
    </recommendedName>
</protein>
<name>A0A6A6X7W2_9PLEO</name>
<proteinExistence type="inferred from homology"/>
<evidence type="ECO:0000256" key="2">
    <source>
        <dbReference type="ARBA" id="ARBA00023128"/>
    </source>
</evidence>
<dbReference type="Pfam" id="PF08213">
    <property type="entry name" value="COX24_C"/>
    <property type="match status" value="1"/>
</dbReference>
<dbReference type="OrthoDB" id="5364404at2759"/>